<dbReference type="Gene3D" id="1.10.600.10">
    <property type="entry name" value="Farnesyl Diphosphate Synthase"/>
    <property type="match status" value="1"/>
</dbReference>
<organism evidence="9 10">
    <name type="scientific">Chlorella sorokiniana</name>
    <name type="common">Freshwater green alga</name>
    <dbReference type="NCBI Taxonomy" id="3076"/>
    <lineage>
        <taxon>Eukaryota</taxon>
        <taxon>Viridiplantae</taxon>
        <taxon>Chlorophyta</taxon>
        <taxon>core chlorophytes</taxon>
        <taxon>Trebouxiophyceae</taxon>
        <taxon>Chlorellales</taxon>
        <taxon>Chlorellaceae</taxon>
        <taxon>Chlorella clade</taxon>
        <taxon>Chlorella</taxon>
    </lineage>
</organism>
<evidence type="ECO:0000256" key="5">
    <source>
        <dbReference type="ARBA" id="ARBA00022842"/>
    </source>
</evidence>
<proteinExistence type="inferred from homology"/>
<dbReference type="PROSITE" id="PS00723">
    <property type="entry name" value="POLYPRENYL_SYNTHASE_1"/>
    <property type="match status" value="1"/>
</dbReference>
<dbReference type="Proteomes" id="UP000239899">
    <property type="component" value="Unassembled WGS sequence"/>
</dbReference>
<comment type="caution">
    <text evidence="9">The sequence shown here is derived from an EMBL/GenBank/DDBJ whole genome shotgun (WGS) entry which is preliminary data.</text>
</comment>
<dbReference type="CDD" id="cd00685">
    <property type="entry name" value="Trans_IPPS_HT"/>
    <property type="match status" value="1"/>
</dbReference>
<dbReference type="PANTHER" id="PTHR12001:SF69">
    <property type="entry name" value="ALL TRANS-POLYPRENYL-DIPHOSPHATE SYNTHASE PDSS1"/>
    <property type="match status" value="1"/>
</dbReference>
<evidence type="ECO:0000256" key="2">
    <source>
        <dbReference type="ARBA" id="ARBA00006706"/>
    </source>
</evidence>
<dbReference type="GO" id="GO:0008299">
    <property type="term" value="P:isoprenoid biosynthetic process"/>
    <property type="evidence" value="ECO:0007669"/>
    <property type="project" value="UniProtKB-KW"/>
</dbReference>
<protein>
    <submittedName>
        <fullName evidence="9">Geranyl diphosphate synthase</fullName>
    </submittedName>
</protein>
<dbReference type="Pfam" id="PF00348">
    <property type="entry name" value="polyprenyl_synt"/>
    <property type="match status" value="1"/>
</dbReference>
<dbReference type="GO" id="GO:0046872">
    <property type="term" value="F:metal ion binding"/>
    <property type="evidence" value="ECO:0007669"/>
    <property type="project" value="UniProtKB-KW"/>
</dbReference>
<keyword evidence="10" id="KW-1185">Reference proteome</keyword>
<evidence type="ECO:0000256" key="3">
    <source>
        <dbReference type="ARBA" id="ARBA00022679"/>
    </source>
</evidence>
<comment type="similarity">
    <text evidence="2 7">Belongs to the FPP/GGPP synthase family.</text>
</comment>
<evidence type="ECO:0000256" key="8">
    <source>
        <dbReference type="SAM" id="MobiDB-lite"/>
    </source>
</evidence>
<keyword evidence="3 7" id="KW-0808">Transferase</keyword>
<dbReference type="OrthoDB" id="9927103at2759"/>
<dbReference type="GO" id="GO:0006744">
    <property type="term" value="P:ubiquinone biosynthetic process"/>
    <property type="evidence" value="ECO:0007669"/>
    <property type="project" value="TreeGrafter"/>
</dbReference>
<evidence type="ECO:0000256" key="6">
    <source>
        <dbReference type="ARBA" id="ARBA00023229"/>
    </source>
</evidence>
<feature type="region of interest" description="Disordered" evidence="8">
    <location>
        <begin position="64"/>
        <end position="93"/>
    </location>
</feature>
<dbReference type="GO" id="GO:0004659">
    <property type="term" value="F:prenyltransferase activity"/>
    <property type="evidence" value="ECO:0007669"/>
    <property type="project" value="InterPro"/>
</dbReference>
<dbReference type="AlphaFoldDB" id="A0A2P6TJF5"/>
<dbReference type="GO" id="GO:1990234">
    <property type="term" value="C:transferase complex"/>
    <property type="evidence" value="ECO:0007669"/>
    <property type="project" value="TreeGrafter"/>
</dbReference>
<dbReference type="PROSITE" id="PS00444">
    <property type="entry name" value="POLYPRENYL_SYNTHASE_2"/>
    <property type="match status" value="1"/>
</dbReference>
<keyword evidence="5" id="KW-0460">Magnesium</keyword>
<dbReference type="InterPro" id="IPR000092">
    <property type="entry name" value="Polyprenyl_synt"/>
</dbReference>
<name>A0A2P6TJF5_CHLSO</name>
<evidence type="ECO:0000256" key="1">
    <source>
        <dbReference type="ARBA" id="ARBA00001946"/>
    </source>
</evidence>
<keyword evidence="6" id="KW-0414">Isoprene biosynthesis</keyword>
<keyword evidence="4" id="KW-0479">Metal-binding</keyword>
<evidence type="ECO:0000256" key="7">
    <source>
        <dbReference type="RuleBase" id="RU004466"/>
    </source>
</evidence>
<comment type="cofactor">
    <cofactor evidence="1">
        <name>Mg(2+)</name>
        <dbReference type="ChEBI" id="CHEBI:18420"/>
    </cofactor>
</comment>
<dbReference type="EMBL" id="LHPG02000014">
    <property type="protein sequence ID" value="PRW39342.1"/>
    <property type="molecule type" value="Genomic_DNA"/>
</dbReference>
<dbReference type="PANTHER" id="PTHR12001">
    <property type="entry name" value="GERANYLGERANYL PYROPHOSPHATE SYNTHASE"/>
    <property type="match status" value="1"/>
</dbReference>
<dbReference type="STRING" id="3076.A0A2P6TJF5"/>
<dbReference type="InterPro" id="IPR008949">
    <property type="entry name" value="Isoprenoid_synthase_dom_sf"/>
</dbReference>
<feature type="compositionally biased region" description="Low complexity" evidence="8">
    <location>
        <begin position="64"/>
        <end position="85"/>
    </location>
</feature>
<dbReference type="InterPro" id="IPR033749">
    <property type="entry name" value="Polyprenyl_synt_CS"/>
</dbReference>
<evidence type="ECO:0000313" key="9">
    <source>
        <dbReference type="EMBL" id="PRW39342.1"/>
    </source>
</evidence>
<accession>A0A2P6TJF5</accession>
<gene>
    <name evidence="9" type="ORF">C2E21_7145</name>
</gene>
<reference evidence="9 10" key="1">
    <citation type="journal article" date="2018" name="Plant J.">
        <title>Genome sequences of Chlorella sorokiniana UTEX 1602 and Micractinium conductrix SAG 241.80: implications to maltose excretion by a green alga.</title>
        <authorList>
            <person name="Arriola M.B."/>
            <person name="Velmurugan N."/>
            <person name="Zhang Y."/>
            <person name="Plunkett M.H."/>
            <person name="Hondzo H."/>
            <person name="Barney B.M."/>
        </authorList>
    </citation>
    <scope>NUCLEOTIDE SEQUENCE [LARGE SCALE GENOMIC DNA]</scope>
    <source>
        <strain evidence="10">UTEX 1602</strain>
    </source>
</reference>
<dbReference type="SUPFAM" id="SSF48576">
    <property type="entry name" value="Terpenoid synthases"/>
    <property type="match status" value="1"/>
</dbReference>
<sequence>MRRAGTQLGRCLRLAALPAAECSPAAAAAAGAAAAPCAGAWAAGPAWRRVVSCSSGAAQAEAAPKPAAKDAAAAQPQSATAAAPQSEDRKGPFGLVRDEIDCVTERLRRDIFTEIPALERAAEYFFQAGAEGKRLRSTMLLLMSSALAPAPPGIEFLTVDSSPPAEHPPSVRRRQQRIAEITELIHVASLLHDDVIDSAGTRRGKKSLNAVFGNKVAILAGDFLLARASVSLSALRNPEAIMLMSQSLEHLVAGEILQLTADAEEAASLDHYMRKTYCKTASLMANSCKSVAVLGGHSPTDCHLASEYGRHVGLAFQLVDDIMDFTSSADEMGKPAVNDLRSGLATAPTLYAAEEFPELLPLIQRRFKEEGDVEAAEEMVRRSRGLERAGELAAFHAADAAMCVESLSPAATAHAKEHRAALIDITHKVLNRKK</sequence>
<evidence type="ECO:0000313" key="10">
    <source>
        <dbReference type="Proteomes" id="UP000239899"/>
    </source>
</evidence>
<dbReference type="SFLD" id="SFLDS00005">
    <property type="entry name" value="Isoprenoid_Synthase_Type_I"/>
    <property type="match status" value="1"/>
</dbReference>
<evidence type="ECO:0000256" key="4">
    <source>
        <dbReference type="ARBA" id="ARBA00022723"/>
    </source>
</evidence>